<comment type="caution">
    <text evidence="2">The sequence shown here is derived from an EMBL/GenBank/DDBJ whole genome shotgun (WGS) entry which is preliminary data.</text>
</comment>
<dbReference type="Pfam" id="PF10756">
    <property type="entry name" value="bPH_6"/>
    <property type="match status" value="1"/>
</dbReference>
<proteinExistence type="predicted"/>
<evidence type="ECO:0000313" key="3">
    <source>
        <dbReference type="Proteomes" id="UP001597260"/>
    </source>
</evidence>
<evidence type="ECO:0000259" key="1">
    <source>
        <dbReference type="Pfam" id="PF10756"/>
    </source>
</evidence>
<reference evidence="3" key="1">
    <citation type="journal article" date="2019" name="Int. J. Syst. Evol. Microbiol.">
        <title>The Global Catalogue of Microorganisms (GCM) 10K type strain sequencing project: providing services to taxonomists for standard genome sequencing and annotation.</title>
        <authorList>
            <consortium name="The Broad Institute Genomics Platform"/>
            <consortium name="The Broad Institute Genome Sequencing Center for Infectious Disease"/>
            <person name="Wu L."/>
            <person name="Ma J."/>
        </authorList>
    </citation>
    <scope>NUCLEOTIDE SEQUENCE [LARGE SCALE GENOMIC DNA]</scope>
    <source>
        <strain evidence="3">JCM 31037</strain>
    </source>
</reference>
<name>A0ABW3YNN8_9ACTN</name>
<dbReference type="InterPro" id="IPR019692">
    <property type="entry name" value="CFP-6_PH"/>
</dbReference>
<sequence length="142" mass="15037">MVSRRWRVGAVPPTLKLTSAALLVLAGALLTDSDPVPLGLAVLAAVVLAGWAMRDLLVPVRLALDPTGITVVTGYAGHRHLGWTDIERITVDSRPRFGLRTGTLEVDTGDSLHLFGRNDLGADPEEVVAVLQAAQRQATITG</sequence>
<dbReference type="RefSeq" id="WP_377576538.1">
    <property type="nucleotide sequence ID" value="NZ_JBHTMP010000063.1"/>
</dbReference>
<accession>A0ABW3YNN8</accession>
<dbReference type="EMBL" id="JBHTMP010000063">
    <property type="protein sequence ID" value="MFD1324975.1"/>
    <property type="molecule type" value="Genomic_DNA"/>
</dbReference>
<keyword evidence="3" id="KW-1185">Reference proteome</keyword>
<evidence type="ECO:0000313" key="2">
    <source>
        <dbReference type="EMBL" id="MFD1324975.1"/>
    </source>
</evidence>
<dbReference type="Proteomes" id="UP001597260">
    <property type="component" value="Unassembled WGS sequence"/>
</dbReference>
<protein>
    <submittedName>
        <fullName evidence="2">PH domain-containing protein</fullName>
    </submittedName>
</protein>
<gene>
    <name evidence="2" type="ORF">ACFQ4H_28210</name>
</gene>
<feature type="domain" description="Low molecular weight protein antigen 6 PH" evidence="1">
    <location>
        <begin position="60"/>
        <end position="135"/>
    </location>
</feature>
<organism evidence="2 3">
    <name type="scientific">Micromonospora sonneratiae</name>
    <dbReference type="NCBI Taxonomy" id="1184706"/>
    <lineage>
        <taxon>Bacteria</taxon>
        <taxon>Bacillati</taxon>
        <taxon>Actinomycetota</taxon>
        <taxon>Actinomycetes</taxon>
        <taxon>Micromonosporales</taxon>
        <taxon>Micromonosporaceae</taxon>
        <taxon>Micromonospora</taxon>
    </lineage>
</organism>